<protein>
    <submittedName>
        <fullName evidence="1">Uncharacterized protein</fullName>
    </submittedName>
</protein>
<evidence type="ECO:0000313" key="2">
    <source>
        <dbReference type="Proteomes" id="UP000769157"/>
    </source>
</evidence>
<name>A0A9P8P2F2_9ASCO</name>
<comment type="caution">
    <text evidence="1">The sequence shown here is derived from an EMBL/GenBank/DDBJ whole genome shotgun (WGS) entry which is preliminary data.</text>
</comment>
<gene>
    <name evidence="1" type="ORF">OGAPHI_004676</name>
</gene>
<organism evidence="1 2">
    <name type="scientific">Ogataea philodendri</name>
    <dbReference type="NCBI Taxonomy" id="1378263"/>
    <lineage>
        <taxon>Eukaryota</taxon>
        <taxon>Fungi</taxon>
        <taxon>Dikarya</taxon>
        <taxon>Ascomycota</taxon>
        <taxon>Saccharomycotina</taxon>
        <taxon>Pichiomycetes</taxon>
        <taxon>Pichiales</taxon>
        <taxon>Pichiaceae</taxon>
        <taxon>Ogataea</taxon>
    </lineage>
</organism>
<reference evidence="1" key="2">
    <citation type="submission" date="2021-01" db="EMBL/GenBank/DDBJ databases">
        <authorList>
            <person name="Schikora-Tamarit M.A."/>
        </authorList>
    </citation>
    <scope>NUCLEOTIDE SEQUENCE</scope>
    <source>
        <strain evidence="1">CBS6075</strain>
    </source>
</reference>
<sequence>MPQKRNRERKIDKKRGVFVKVKGLQDQGVEIGQSTIWNHGEEHVQDQEVSLWIFDSMPHLVVLPLNGLDTSHV</sequence>
<dbReference type="AlphaFoldDB" id="A0A9P8P2F2"/>
<dbReference type="RefSeq" id="XP_046060242.1">
    <property type="nucleotide sequence ID" value="XM_046205779.1"/>
</dbReference>
<dbReference type="EMBL" id="JAEUBE010000352">
    <property type="protein sequence ID" value="KAH3663962.1"/>
    <property type="molecule type" value="Genomic_DNA"/>
</dbReference>
<dbReference type="Proteomes" id="UP000769157">
    <property type="component" value="Unassembled WGS sequence"/>
</dbReference>
<evidence type="ECO:0000313" key="1">
    <source>
        <dbReference type="EMBL" id="KAH3663962.1"/>
    </source>
</evidence>
<accession>A0A9P8P2F2</accession>
<keyword evidence="2" id="KW-1185">Reference proteome</keyword>
<dbReference type="GeneID" id="70236641"/>
<proteinExistence type="predicted"/>
<reference evidence="1" key="1">
    <citation type="journal article" date="2021" name="Open Biol.">
        <title>Shared evolutionary footprints suggest mitochondrial oxidative damage underlies multiple complex I losses in fungi.</title>
        <authorList>
            <person name="Schikora-Tamarit M.A."/>
            <person name="Marcet-Houben M."/>
            <person name="Nosek J."/>
            <person name="Gabaldon T."/>
        </authorList>
    </citation>
    <scope>NUCLEOTIDE SEQUENCE</scope>
    <source>
        <strain evidence="1">CBS6075</strain>
    </source>
</reference>